<keyword evidence="1" id="KW-1133">Transmembrane helix</keyword>
<evidence type="ECO:0000313" key="3">
    <source>
        <dbReference type="Proteomes" id="UP000785679"/>
    </source>
</evidence>
<sequence>METARSNYQAPPSPDIKSAYNQLLTKPDQKHNHNHNQRVRFQEDVEPKLLSVHSQLSLTEIASPTAAASAPSYGNNTFSTFKPIATTPTQKAYEASTNSPNINHALSPFDEGIARKHQELQRQFEIVEQEKGKIQGEIKDLLKKQIEVHQMDADKVRELYEWQQPDLGKDSRFQIIHLLITAIVCLMLGGYLNSGGSSSQTVNL</sequence>
<organism evidence="2 3">
    <name type="scientific">Halteria grandinella</name>
    <dbReference type="NCBI Taxonomy" id="5974"/>
    <lineage>
        <taxon>Eukaryota</taxon>
        <taxon>Sar</taxon>
        <taxon>Alveolata</taxon>
        <taxon>Ciliophora</taxon>
        <taxon>Intramacronucleata</taxon>
        <taxon>Spirotrichea</taxon>
        <taxon>Stichotrichia</taxon>
        <taxon>Sporadotrichida</taxon>
        <taxon>Halteriidae</taxon>
        <taxon>Halteria</taxon>
    </lineage>
</organism>
<protein>
    <submittedName>
        <fullName evidence="2">Uncharacterized protein</fullName>
    </submittedName>
</protein>
<dbReference type="Proteomes" id="UP000785679">
    <property type="component" value="Unassembled WGS sequence"/>
</dbReference>
<gene>
    <name evidence="2" type="ORF">FGO68_gene6744</name>
</gene>
<evidence type="ECO:0000313" key="2">
    <source>
        <dbReference type="EMBL" id="TNV72222.1"/>
    </source>
</evidence>
<proteinExistence type="predicted"/>
<dbReference type="EMBL" id="RRYP01023499">
    <property type="protein sequence ID" value="TNV72222.1"/>
    <property type="molecule type" value="Genomic_DNA"/>
</dbReference>
<keyword evidence="1" id="KW-0472">Membrane</keyword>
<accession>A0A8J8NC79</accession>
<keyword evidence="3" id="KW-1185">Reference proteome</keyword>
<dbReference type="AlphaFoldDB" id="A0A8J8NC79"/>
<reference evidence="2" key="1">
    <citation type="submission" date="2019-06" db="EMBL/GenBank/DDBJ databases">
        <authorList>
            <person name="Zheng W."/>
        </authorList>
    </citation>
    <scope>NUCLEOTIDE SEQUENCE</scope>
    <source>
        <strain evidence="2">QDHG01</strain>
    </source>
</reference>
<comment type="caution">
    <text evidence="2">The sequence shown here is derived from an EMBL/GenBank/DDBJ whole genome shotgun (WGS) entry which is preliminary data.</text>
</comment>
<feature type="transmembrane region" description="Helical" evidence="1">
    <location>
        <begin position="175"/>
        <end position="194"/>
    </location>
</feature>
<evidence type="ECO:0000256" key="1">
    <source>
        <dbReference type="SAM" id="Phobius"/>
    </source>
</evidence>
<keyword evidence="1" id="KW-0812">Transmembrane</keyword>
<name>A0A8J8NC79_HALGN</name>